<name>A0A0L6VFT3_9BASI</name>
<evidence type="ECO:0000313" key="6">
    <source>
        <dbReference type="Proteomes" id="UP000037035"/>
    </source>
</evidence>
<reference evidence="5 6" key="1">
    <citation type="submission" date="2015-08" db="EMBL/GenBank/DDBJ databases">
        <title>Next Generation Sequencing and Analysis of the Genome of Puccinia sorghi L Schw, the Causal Agent of Maize Common Rust.</title>
        <authorList>
            <person name="Rochi L."/>
            <person name="Burguener G."/>
            <person name="Darino M."/>
            <person name="Turjanski A."/>
            <person name="Kreff E."/>
            <person name="Dieguez M.J."/>
            <person name="Sacco F."/>
        </authorList>
    </citation>
    <scope>NUCLEOTIDE SEQUENCE [LARGE SCALE GENOMIC DNA]</scope>
    <source>
        <strain evidence="5 6">RO10H11247</strain>
    </source>
</reference>
<dbReference type="PANTHER" id="PTHR47677">
    <property type="entry name" value="CYTOCHROME C OXIDASE ASSEMBLY FACTOR 6"/>
    <property type="match status" value="1"/>
</dbReference>
<dbReference type="GO" id="GO:0005739">
    <property type="term" value="C:mitochondrion"/>
    <property type="evidence" value="ECO:0007669"/>
    <property type="project" value="UniProtKB-SubCell"/>
</dbReference>
<organism evidence="5 6">
    <name type="scientific">Puccinia sorghi</name>
    <dbReference type="NCBI Taxonomy" id="27349"/>
    <lineage>
        <taxon>Eukaryota</taxon>
        <taxon>Fungi</taxon>
        <taxon>Dikarya</taxon>
        <taxon>Basidiomycota</taxon>
        <taxon>Pucciniomycotina</taxon>
        <taxon>Pucciniomycetes</taxon>
        <taxon>Pucciniales</taxon>
        <taxon>Pucciniaceae</taxon>
        <taxon>Puccinia</taxon>
    </lineage>
</organism>
<accession>A0A0L6VFT3</accession>
<keyword evidence="6" id="KW-1185">Reference proteome</keyword>
<dbReference type="InterPro" id="IPR036549">
    <property type="entry name" value="CX6/COA6-like_sf"/>
</dbReference>
<dbReference type="OrthoDB" id="5545577at2759"/>
<comment type="subcellular location">
    <subcellularLocation>
        <location evidence="1">Mitochondrion</location>
    </subcellularLocation>
</comment>
<comment type="caution">
    <text evidence="5">The sequence shown here is derived from an EMBL/GenBank/DDBJ whole genome shotgun (WGS) entry which is preliminary data.</text>
</comment>
<dbReference type="VEuPathDB" id="FungiDB:VP01_1694g8"/>
<dbReference type="AlphaFoldDB" id="A0A0L6VFT3"/>
<evidence type="ECO:0000256" key="2">
    <source>
        <dbReference type="ARBA" id="ARBA00006425"/>
    </source>
</evidence>
<sequence>MPEPPNRTSRAQCWTARDGYFGCLGRHHRQQQQDAGGSAKYYFVPGEEPSAVCAADREAYHSSCMKSWVDHFNKRIVNEQRSLATQVALSKPPHPP</sequence>
<dbReference type="STRING" id="27349.A0A0L6VFT3"/>
<evidence type="ECO:0000256" key="4">
    <source>
        <dbReference type="ARBA" id="ARBA00023157"/>
    </source>
</evidence>
<dbReference type="PANTHER" id="PTHR47677:SF1">
    <property type="entry name" value="CYTOCHROME C OXIDASE ASSEMBLY FACTOR 6"/>
    <property type="match status" value="1"/>
</dbReference>
<dbReference type="InterPro" id="IPR048280">
    <property type="entry name" value="COX6B-like"/>
</dbReference>
<proteinExistence type="inferred from homology"/>
<evidence type="ECO:0000313" key="5">
    <source>
        <dbReference type="EMBL" id="KNZ59618.1"/>
    </source>
</evidence>
<evidence type="ECO:0000256" key="1">
    <source>
        <dbReference type="ARBA" id="ARBA00004173"/>
    </source>
</evidence>
<dbReference type="EMBL" id="LAVV01006497">
    <property type="protein sequence ID" value="KNZ59618.1"/>
    <property type="molecule type" value="Genomic_DNA"/>
</dbReference>
<dbReference type="Gene3D" id="1.10.10.140">
    <property type="entry name" value="Cytochrome c oxidase, subunit VIb"/>
    <property type="match status" value="1"/>
</dbReference>
<keyword evidence="4" id="KW-1015">Disulfide bond</keyword>
<protein>
    <submittedName>
        <fullName evidence="5">Uncharacterized protein</fullName>
    </submittedName>
</protein>
<gene>
    <name evidence="5" type="ORF">VP01_1694g8</name>
</gene>
<dbReference type="InterPro" id="IPR048281">
    <property type="entry name" value="COA6_fun"/>
</dbReference>
<keyword evidence="3" id="KW-0496">Mitochondrion</keyword>
<dbReference type="Proteomes" id="UP000037035">
    <property type="component" value="Unassembled WGS sequence"/>
</dbReference>
<dbReference type="SUPFAM" id="SSF47694">
    <property type="entry name" value="Cytochrome c oxidase subunit h"/>
    <property type="match status" value="1"/>
</dbReference>
<comment type="similarity">
    <text evidence="2">Belongs to the cytochrome c oxidase subunit 6B family.</text>
</comment>
<dbReference type="Pfam" id="PF02297">
    <property type="entry name" value="COX6B"/>
    <property type="match status" value="1"/>
</dbReference>
<evidence type="ECO:0000256" key="3">
    <source>
        <dbReference type="ARBA" id="ARBA00023128"/>
    </source>
</evidence>